<organism evidence="1 2">
    <name type="scientific">Armillaria solidipes</name>
    <dbReference type="NCBI Taxonomy" id="1076256"/>
    <lineage>
        <taxon>Eukaryota</taxon>
        <taxon>Fungi</taxon>
        <taxon>Dikarya</taxon>
        <taxon>Basidiomycota</taxon>
        <taxon>Agaricomycotina</taxon>
        <taxon>Agaricomycetes</taxon>
        <taxon>Agaricomycetidae</taxon>
        <taxon>Agaricales</taxon>
        <taxon>Marasmiineae</taxon>
        <taxon>Physalacriaceae</taxon>
        <taxon>Armillaria</taxon>
    </lineage>
</organism>
<sequence length="204" mass="22481">MITGLFAAYGSTSPGLCVYAVSLSRLEAPVLRMESKYSLTGNDTGTGFCSMQESKEQLPCALKDRINDDTYAISDDGGRAWQSLLYSQWISLYPDTVQSLQAHVEEQMDYEGSGLAQDVYALEQYMVQMCGTQQALEGGQDELSMDTERVTVEGSVSDESDGTVDSSMTAQIRCWKALVSETTDGVVDKDFERRLSLVVELKEQ</sequence>
<protein>
    <submittedName>
        <fullName evidence="1">Uncharacterized protein</fullName>
    </submittedName>
</protein>
<dbReference type="Proteomes" id="UP000218334">
    <property type="component" value="Unassembled WGS sequence"/>
</dbReference>
<keyword evidence="2" id="KW-1185">Reference proteome</keyword>
<gene>
    <name evidence="1" type="ORF">ARMSODRAFT_978982</name>
</gene>
<dbReference type="AlphaFoldDB" id="A0A2H3BFD2"/>
<proteinExistence type="predicted"/>
<evidence type="ECO:0000313" key="1">
    <source>
        <dbReference type="EMBL" id="PBK64758.1"/>
    </source>
</evidence>
<dbReference type="EMBL" id="KZ293450">
    <property type="protein sequence ID" value="PBK64758.1"/>
    <property type="molecule type" value="Genomic_DNA"/>
</dbReference>
<evidence type="ECO:0000313" key="2">
    <source>
        <dbReference type="Proteomes" id="UP000218334"/>
    </source>
</evidence>
<name>A0A2H3BFD2_9AGAR</name>
<accession>A0A2H3BFD2</accession>
<reference evidence="2" key="1">
    <citation type="journal article" date="2017" name="Nat. Ecol. Evol.">
        <title>Genome expansion and lineage-specific genetic innovations in the forest pathogenic fungi Armillaria.</title>
        <authorList>
            <person name="Sipos G."/>
            <person name="Prasanna A.N."/>
            <person name="Walter M.C."/>
            <person name="O'Connor E."/>
            <person name="Balint B."/>
            <person name="Krizsan K."/>
            <person name="Kiss B."/>
            <person name="Hess J."/>
            <person name="Varga T."/>
            <person name="Slot J."/>
            <person name="Riley R."/>
            <person name="Boka B."/>
            <person name="Rigling D."/>
            <person name="Barry K."/>
            <person name="Lee J."/>
            <person name="Mihaltcheva S."/>
            <person name="LaButti K."/>
            <person name="Lipzen A."/>
            <person name="Waldron R."/>
            <person name="Moloney N.M."/>
            <person name="Sperisen C."/>
            <person name="Kredics L."/>
            <person name="Vagvoelgyi C."/>
            <person name="Patrignani A."/>
            <person name="Fitzpatrick D."/>
            <person name="Nagy I."/>
            <person name="Doyle S."/>
            <person name="Anderson J.B."/>
            <person name="Grigoriev I.V."/>
            <person name="Gueldener U."/>
            <person name="Muensterkoetter M."/>
            <person name="Nagy L.G."/>
        </authorList>
    </citation>
    <scope>NUCLEOTIDE SEQUENCE [LARGE SCALE GENOMIC DNA]</scope>
    <source>
        <strain evidence="2">28-4</strain>
    </source>
</reference>